<feature type="domain" description="Water stress and hypersensitive response" evidence="2">
    <location>
        <begin position="28"/>
        <end position="147"/>
    </location>
</feature>
<dbReference type="Proteomes" id="UP001501321">
    <property type="component" value="Unassembled WGS sequence"/>
</dbReference>
<dbReference type="InterPro" id="IPR004864">
    <property type="entry name" value="LEA_2"/>
</dbReference>
<dbReference type="SUPFAM" id="SSF117070">
    <property type="entry name" value="LEA14-like"/>
    <property type="match status" value="1"/>
</dbReference>
<accession>A0ABP8Q908</accession>
<dbReference type="PROSITE" id="PS51257">
    <property type="entry name" value="PROKAR_LIPOPROTEIN"/>
    <property type="match status" value="1"/>
</dbReference>
<dbReference type="Pfam" id="PF03168">
    <property type="entry name" value="LEA_2"/>
    <property type="match status" value="1"/>
</dbReference>
<dbReference type="InterPro" id="IPR013990">
    <property type="entry name" value="WHy-dom"/>
</dbReference>
<dbReference type="RefSeq" id="WP_345011783.1">
    <property type="nucleotide sequence ID" value="NZ_BAABFC010000010.1"/>
</dbReference>
<reference evidence="4" key="1">
    <citation type="journal article" date="2019" name="Int. J. Syst. Evol. Microbiol.">
        <title>The Global Catalogue of Microorganisms (GCM) 10K type strain sequencing project: providing services to taxonomists for standard genome sequencing and annotation.</title>
        <authorList>
            <consortium name="The Broad Institute Genomics Platform"/>
            <consortium name="The Broad Institute Genome Sequencing Center for Infectious Disease"/>
            <person name="Wu L."/>
            <person name="Ma J."/>
        </authorList>
    </citation>
    <scope>NUCLEOTIDE SEQUENCE [LARGE SCALE GENOMIC DNA]</scope>
    <source>
        <strain evidence="4">JCM 32226</strain>
    </source>
</reference>
<evidence type="ECO:0000256" key="1">
    <source>
        <dbReference type="SAM" id="SignalP"/>
    </source>
</evidence>
<sequence>MSRLLLLCCLLLSACASLNPIQAPKVLVNSVVLQPHASGLPQLAISLHLSNPNDRDLSLRGASYDLSVEGHALLSGVANQLPVLPAYGEADVTLLARPDMLGALALAQQLLSAPPKDGLGYQLHLVLDAGALLPNITLNKEGRLGGSTRQ</sequence>
<evidence type="ECO:0000259" key="2">
    <source>
        <dbReference type="SMART" id="SM00769"/>
    </source>
</evidence>
<comment type="caution">
    <text evidence="3">The sequence shown here is derived from an EMBL/GenBank/DDBJ whole genome shotgun (WGS) entry which is preliminary data.</text>
</comment>
<evidence type="ECO:0000313" key="4">
    <source>
        <dbReference type="Proteomes" id="UP001501321"/>
    </source>
</evidence>
<feature type="chain" id="PRO_5045589576" description="Water stress and hypersensitive response domain-containing protein" evidence="1">
    <location>
        <begin position="19"/>
        <end position="150"/>
    </location>
</feature>
<organism evidence="3 4">
    <name type="scientific">Pseudaeromonas paramecii</name>
    <dbReference type="NCBI Taxonomy" id="2138166"/>
    <lineage>
        <taxon>Bacteria</taxon>
        <taxon>Pseudomonadati</taxon>
        <taxon>Pseudomonadota</taxon>
        <taxon>Gammaproteobacteria</taxon>
        <taxon>Aeromonadales</taxon>
        <taxon>Aeromonadaceae</taxon>
        <taxon>Pseudaeromonas</taxon>
    </lineage>
</organism>
<evidence type="ECO:0000313" key="3">
    <source>
        <dbReference type="EMBL" id="GAA4498090.1"/>
    </source>
</evidence>
<gene>
    <name evidence="3" type="ORF">GCM10023095_15810</name>
</gene>
<proteinExistence type="predicted"/>
<dbReference type="SMART" id="SM00769">
    <property type="entry name" value="WHy"/>
    <property type="match status" value="1"/>
</dbReference>
<dbReference type="EMBL" id="BAABFC010000010">
    <property type="protein sequence ID" value="GAA4498090.1"/>
    <property type="molecule type" value="Genomic_DNA"/>
</dbReference>
<dbReference type="Gene3D" id="2.60.40.1820">
    <property type="match status" value="1"/>
</dbReference>
<keyword evidence="4" id="KW-1185">Reference proteome</keyword>
<name>A0ABP8Q908_9GAMM</name>
<protein>
    <recommendedName>
        <fullName evidence="2">Water stress and hypersensitive response domain-containing protein</fullName>
    </recommendedName>
</protein>
<keyword evidence="1" id="KW-0732">Signal</keyword>
<feature type="signal peptide" evidence="1">
    <location>
        <begin position="1"/>
        <end position="18"/>
    </location>
</feature>